<evidence type="ECO:0000313" key="1">
    <source>
        <dbReference type="EMBL" id="SFF03586.1"/>
    </source>
</evidence>
<accession>A0A1I2FGD2</accession>
<gene>
    <name evidence="1" type="ORF">SAMN02745121_06599</name>
</gene>
<keyword evidence="2" id="KW-1185">Reference proteome</keyword>
<dbReference type="EMBL" id="FOMX01000026">
    <property type="protein sequence ID" value="SFF03586.1"/>
    <property type="molecule type" value="Genomic_DNA"/>
</dbReference>
<name>A0A1I2FGD2_9BACT</name>
<reference evidence="2" key="1">
    <citation type="submission" date="2016-10" db="EMBL/GenBank/DDBJ databases">
        <authorList>
            <person name="Varghese N."/>
            <person name="Submissions S."/>
        </authorList>
    </citation>
    <scope>NUCLEOTIDE SEQUENCE [LARGE SCALE GENOMIC DNA]</scope>
    <source>
        <strain evidence="2">ATCC 25963</strain>
    </source>
</reference>
<sequence>MDGISQAILEHADGAGTRGVAMGQLVDALVGRGYTPEAVEQAIWALLGARRLTPSGFLCRQLRRRDPFGEIVQTRCYELLLAPWSSELDHQLDLDLASDEAEVDDEDDPPR</sequence>
<dbReference type="RefSeq" id="WP_170135796.1">
    <property type="nucleotide sequence ID" value="NZ_FOMX01000026.1"/>
</dbReference>
<dbReference type="STRING" id="54.SAMN02745121_06599"/>
<dbReference type="Proteomes" id="UP000199400">
    <property type="component" value="Unassembled WGS sequence"/>
</dbReference>
<protein>
    <submittedName>
        <fullName evidence="1">Uncharacterized protein</fullName>
    </submittedName>
</protein>
<dbReference type="AlphaFoldDB" id="A0A1I2FGD2"/>
<organism evidence="1 2">
    <name type="scientific">Nannocystis exedens</name>
    <dbReference type="NCBI Taxonomy" id="54"/>
    <lineage>
        <taxon>Bacteria</taxon>
        <taxon>Pseudomonadati</taxon>
        <taxon>Myxococcota</taxon>
        <taxon>Polyangia</taxon>
        <taxon>Nannocystales</taxon>
        <taxon>Nannocystaceae</taxon>
        <taxon>Nannocystis</taxon>
    </lineage>
</organism>
<evidence type="ECO:0000313" key="2">
    <source>
        <dbReference type="Proteomes" id="UP000199400"/>
    </source>
</evidence>
<proteinExistence type="predicted"/>